<accession>A0A0F9T0G8</accession>
<comment type="caution">
    <text evidence="1">The sequence shown here is derived from an EMBL/GenBank/DDBJ whole genome shotgun (WGS) entry which is preliminary data.</text>
</comment>
<protein>
    <recommendedName>
        <fullName evidence="2">TRASH domain-containing protein</fullName>
    </recommendedName>
</protein>
<evidence type="ECO:0008006" key="2">
    <source>
        <dbReference type="Google" id="ProtNLM"/>
    </source>
</evidence>
<dbReference type="AlphaFoldDB" id="A0A0F9T0G8"/>
<proteinExistence type="predicted"/>
<reference evidence="1" key="1">
    <citation type="journal article" date="2015" name="Nature">
        <title>Complex archaea that bridge the gap between prokaryotes and eukaryotes.</title>
        <authorList>
            <person name="Spang A."/>
            <person name="Saw J.H."/>
            <person name="Jorgensen S.L."/>
            <person name="Zaremba-Niedzwiedzka K."/>
            <person name="Martijn J."/>
            <person name="Lind A.E."/>
            <person name="van Eijk R."/>
            <person name="Schleper C."/>
            <person name="Guy L."/>
            <person name="Ettema T.J."/>
        </authorList>
    </citation>
    <scope>NUCLEOTIDE SEQUENCE</scope>
</reference>
<dbReference type="EMBL" id="LAZR01000321">
    <property type="protein sequence ID" value="KKN74725.1"/>
    <property type="molecule type" value="Genomic_DNA"/>
</dbReference>
<name>A0A0F9T0G8_9ZZZZ</name>
<organism evidence="1">
    <name type="scientific">marine sediment metagenome</name>
    <dbReference type="NCBI Taxonomy" id="412755"/>
    <lineage>
        <taxon>unclassified sequences</taxon>
        <taxon>metagenomes</taxon>
        <taxon>ecological metagenomes</taxon>
    </lineage>
</organism>
<gene>
    <name evidence="1" type="ORF">LCGC14_0387670</name>
</gene>
<sequence length="65" mass="7737">MNRPTGVTLTCDFCNSGYEKFEWDGEGEPKTYDMLEFERDKETEKLFHFCSKECLERFEEANPIN</sequence>
<evidence type="ECO:0000313" key="1">
    <source>
        <dbReference type="EMBL" id="KKN74725.1"/>
    </source>
</evidence>